<keyword evidence="1" id="KW-1133">Transmembrane helix</keyword>
<evidence type="ECO:0000313" key="3">
    <source>
        <dbReference type="EMBL" id="GBN36100.1"/>
    </source>
</evidence>
<sequence>MSVLKVLQKHQPKNNLVEEVRSLVDESVSLHWVKAHIGIESNEAADKAAKEAATRPSIDIHLDLSERSLKTQFKHRLLGVWQADWEDPDNEKGSHTYELFPRVSKSRCIYNRFLSQAATNHGLCPFYLRLFNIRACTCRCGEDVSDNIQHYLQFCPLLSHLRAHIKPGHSLLHIITNRYTSEELEIYVSFRNTKQNSSNWRTNKCADFLVAPAPIIGDIDWTFSHIVLFIFSLYLFCAYCLTPMWALTESTVL</sequence>
<dbReference type="EMBL" id="BGPR01008788">
    <property type="protein sequence ID" value="GBN36100.1"/>
    <property type="molecule type" value="Genomic_DNA"/>
</dbReference>
<dbReference type="Gene3D" id="3.30.420.10">
    <property type="entry name" value="Ribonuclease H-like superfamily/Ribonuclease H"/>
    <property type="match status" value="1"/>
</dbReference>
<accession>A0A4Y2NBU1</accession>
<dbReference type="Proteomes" id="UP000499080">
    <property type="component" value="Unassembled WGS sequence"/>
</dbReference>
<proteinExistence type="predicted"/>
<dbReference type="GO" id="GO:0003676">
    <property type="term" value="F:nucleic acid binding"/>
    <property type="evidence" value="ECO:0007669"/>
    <property type="project" value="InterPro"/>
</dbReference>
<evidence type="ECO:0000259" key="2">
    <source>
        <dbReference type="PROSITE" id="PS50879"/>
    </source>
</evidence>
<evidence type="ECO:0000256" key="1">
    <source>
        <dbReference type="SAM" id="Phobius"/>
    </source>
</evidence>
<keyword evidence="4" id="KW-1185">Reference proteome</keyword>
<keyword evidence="1" id="KW-0812">Transmembrane</keyword>
<keyword evidence="1" id="KW-0472">Membrane</keyword>
<feature type="domain" description="RNase H type-1" evidence="2">
    <location>
        <begin position="1"/>
        <end position="54"/>
    </location>
</feature>
<dbReference type="SUPFAM" id="SSF53098">
    <property type="entry name" value="Ribonuclease H-like"/>
    <property type="match status" value="1"/>
</dbReference>
<dbReference type="AlphaFoldDB" id="A0A4Y2NBU1"/>
<gene>
    <name evidence="3" type="ORF">AVEN_152056_1</name>
</gene>
<name>A0A4Y2NBU1_ARAVE</name>
<feature type="transmembrane region" description="Helical" evidence="1">
    <location>
        <begin position="226"/>
        <end position="247"/>
    </location>
</feature>
<dbReference type="PROSITE" id="PS50879">
    <property type="entry name" value="RNASE_H_1"/>
    <property type="match status" value="1"/>
</dbReference>
<reference evidence="3 4" key="1">
    <citation type="journal article" date="2019" name="Sci. Rep.">
        <title>Orb-weaving spider Araneus ventricosus genome elucidates the spidroin gene catalogue.</title>
        <authorList>
            <person name="Kono N."/>
            <person name="Nakamura H."/>
            <person name="Ohtoshi R."/>
            <person name="Moran D.A.P."/>
            <person name="Shinohara A."/>
            <person name="Yoshida Y."/>
            <person name="Fujiwara M."/>
            <person name="Mori M."/>
            <person name="Tomita M."/>
            <person name="Arakawa K."/>
        </authorList>
    </citation>
    <scope>NUCLEOTIDE SEQUENCE [LARGE SCALE GENOMIC DNA]</scope>
</reference>
<organism evidence="3 4">
    <name type="scientific">Araneus ventricosus</name>
    <name type="common">Orbweaver spider</name>
    <name type="synonym">Epeira ventricosa</name>
    <dbReference type="NCBI Taxonomy" id="182803"/>
    <lineage>
        <taxon>Eukaryota</taxon>
        <taxon>Metazoa</taxon>
        <taxon>Ecdysozoa</taxon>
        <taxon>Arthropoda</taxon>
        <taxon>Chelicerata</taxon>
        <taxon>Arachnida</taxon>
        <taxon>Araneae</taxon>
        <taxon>Araneomorphae</taxon>
        <taxon>Entelegynae</taxon>
        <taxon>Araneoidea</taxon>
        <taxon>Araneidae</taxon>
        <taxon>Araneus</taxon>
    </lineage>
</organism>
<comment type="caution">
    <text evidence="3">The sequence shown here is derived from an EMBL/GenBank/DDBJ whole genome shotgun (WGS) entry which is preliminary data.</text>
</comment>
<evidence type="ECO:0000313" key="4">
    <source>
        <dbReference type="Proteomes" id="UP000499080"/>
    </source>
</evidence>
<protein>
    <recommendedName>
        <fullName evidence="2">RNase H type-1 domain-containing protein</fullName>
    </recommendedName>
</protein>
<dbReference type="InterPro" id="IPR012337">
    <property type="entry name" value="RNaseH-like_sf"/>
</dbReference>
<dbReference type="InterPro" id="IPR036397">
    <property type="entry name" value="RNaseH_sf"/>
</dbReference>
<dbReference type="InterPro" id="IPR002156">
    <property type="entry name" value="RNaseH_domain"/>
</dbReference>
<dbReference type="Pfam" id="PF00075">
    <property type="entry name" value="RNase_H"/>
    <property type="match status" value="1"/>
</dbReference>
<dbReference type="GO" id="GO:0004523">
    <property type="term" value="F:RNA-DNA hybrid ribonuclease activity"/>
    <property type="evidence" value="ECO:0007669"/>
    <property type="project" value="InterPro"/>
</dbReference>
<dbReference type="OrthoDB" id="6775274at2759"/>